<keyword evidence="3" id="KW-1185">Reference proteome</keyword>
<sequence>MMQWSDFSICVVHATARASAKSRPWRDAVDARPSSPRMKRGAQALRRELGRLISSMEGRSNVFAFMQPFAAFKFAAAQASPARGRTGGIEEQPSPPEHDQQAQ</sequence>
<dbReference type="Proteomes" id="UP000062788">
    <property type="component" value="Unassembled WGS sequence"/>
</dbReference>
<accession>A0A103E0G4</accession>
<proteinExistence type="predicted"/>
<name>A0A103E0G4_9BURK</name>
<feature type="region of interest" description="Disordered" evidence="1">
    <location>
        <begin position="80"/>
        <end position="103"/>
    </location>
</feature>
<evidence type="ECO:0000313" key="2">
    <source>
        <dbReference type="EMBL" id="KVE26142.1"/>
    </source>
</evidence>
<reference evidence="2 3" key="1">
    <citation type="submission" date="2015-11" db="EMBL/GenBank/DDBJ databases">
        <title>Expanding the genomic diversity of Burkholderia species for the development of highly accurate diagnostics.</title>
        <authorList>
            <person name="Sahl J."/>
            <person name="Keim P."/>
            <person name="Wagner D."/>
        </authorList>
    </citation>
    <scope>NUCLEOTIDE SEQUENCE [LARGE SCALE GENOMIC DNA]</scope>
    <source>
        <strain evidence="2 3">TSV85</strain>
    </source>
</reference>
<gene>
    <name evidence="2" type="ORF">WS67_17450</name>
</gene>
<dbReference type="EMBL" id="LOWA01000036">
    <property type="protein sequence ID" value="KVE26142.1"/>
    <property type="molecule type" value="Genomic_DNA"/>
</dbReference>
<organism evidence="2 3">
    <name type="scientific">Burkholderia singularis</name>
    <dbReference type="NCBI Taxonomy" id="1503053"/>
    <lineage>
        <taxon>Bacteria</taxon>
        <taxon>Pseudomonadati</taxon>
        <taxon>Pseudomonadota</taxon>
        <taxon>Betaproteobacteria</taxon>
        <taxon>Burkholderiales</taxon>
        <taxon>Burkholderiaceae</taxon>
        <taxon>Burkholderia</taxon>
        <taxon>pseudomallei group</taxon>
    </lineage>
</organism>
<evidence type="ECO:0000313" key="3">
    <source>
        <dbReference type="Proteomes" id="UP000062788"/>
    </source>
</evidence>
<dbReference type="AlphaFoldDB" id="A0A103E0G4"/>
<comment type="caution">
    <text evidence="2">The sequence shown here is derived from an EMBL/GenBank/DDBJ whole genome shotgun (WGS) entry which is preliminary data.</text>
</comment>
<evidence type="ECO:0000256" key="1">
    <source>
        <dbReference type="SAM" id="MobiDB-lite"/>
    </source>
</evidence>
<protein>
    <submittedName>
        <fullName evidence="2">Uncharacterized protein</fullName>
    </submittedName>
</protein>